<feature type="compositionally biased region" description="Polar residues" evidence="1">
    <location>
        <begin position="201"/>
        <end position="210"/>
    </location>
</feature>
<dbReference type="AlphaFoldDB" id="A0A9P5Q0T7"/>
<evidence type="ECO:0000313" key="3">
    <source>
        <dbReference type="Proteomes" id="UP000772434"/>
    </source>
</evidence>
<proteinExistence type="predicted"/>
<comment type="caution">
    <text evidence="2">The sequence shown here is derived from an EMBL/GenBank/DDBJ whole genome shotgun (WGS) entry which is preliminary data.</text>
</comment>
<dbReference type="EMBL" id="JADNRY010000007">
    <property type="protein sequence ID" value="KAF9076041.1"/>
    <property type="molecule type" value="Genomic_DNA"/>
</dbReference>
<evidence type="ECO:0000256" key="1">
    <source>
        <dbReference type="SAM" id="MobiDB-lite"/>
    </source>
</evidence>
<dbReference type="InterPro" id="IPR002195">
    <property type="entry name" value="Dihydroorotase_CS"/>
</dbReference>
<accession>A0A9P5Q0T7</accession>
<feature type="region of interest" description="Disordered" evidence="1">
    <location>
        <begin position="286"/>
        <end position="339"/>
    </location>
</feature>
<dbReference type="Proteomes" id="UP000772434">
    <property type="component" value="Unassembled WGS sequence"/>
</dbReference>
<evidence type="ECO:0000313" key="2">
    <source>
        <dbReference type="EMBL" id="KAF9076041.1"/>
    </source>
</evidence>
<name>A0A9P5Q0T7_9AGAR</name>
<gene>
    <name evidence="2" type="ORF">BDP27DRAFT_1533324</name>
</gene>
<organism evidence="2 3">
    <name type="scientific">Rhodocollybia butyracea</name>
    <dbReference type="NCBI Taxonomy" id="206335"/>
    <lineage>
        <taxon>Eukaryota</taxon>
        <taxon>Fungi</taxon>
        <taxon>Dikarya</taxon>
        <taxon>Basidiomycota</taxon>
        <taxon>Agaricomycotina</taxon>
        <taxon>Agaricomycetes</taxon>
        <taxon>Agaricomycetidae</taxon>
        <taxon>Agaricales</taxon>
        <taxon>Marasmiineae</taxon>
        <taxon>Omphalotaceae</taxon>
        <taxon>Rhodocollybia</taxon>
    </lineage>
</organism>
<dbReference type="GO" id="GO:0016812">
    <property type="term" value="F:hydrolase activity, acting on carbon-nitrogen (but not peptide) bonds, in cyclic amides"/>
    <property type="evidence" value="ECO:0007669"/>
    <property type="project" value="InterPro"/>
</dbReference>
<keyword evidence="3" id="KW-1185">Reference proteome</keyword>
<sequence length="460" mass="50500">MRLIRSALSSFLYYGAPPPLFPAYQYTTLDTFVNSMDDKPYTTPEEDPFNIQPCLQPRRRRSSLLNKWIQEQQNTAPPESDISSGKLLSPYLAYPDLGTWQGRSSHCGSAITLASYDLVDDEDIPQNLISEPPITPVTPSSHKSFLGTPTTFRSLHLSFRSQSPARSVTPTSGTPSRKSFLPLSSRLGTSSERSVPKQHNRSSSLSVLNTPPSPSKWRPSVLGYFSSSQVSVIPSETLYTPSRPSVSSNSTVTTITTTTSATATVTDNEAVTSKFNGITSIRSRERPYVAHSRENSLSTSPSAFHTRQASLRKPLGPKSGVQLANSNVDYPLPDDEDDDEQLRTAVHAPKRNAKPEVAFSSSPNNTLSKMSFAALTKNTKKKRLIISGISPNDTRKFEGIKRWCESFGEITHIIRMPNGDLHVHFRSADVADTVCRLRAKVYIVGCGSVGVSWATGSAKR</sequence>
<protein>
    <submittedName>
        <fullName evidence="2">Uncharacterized protein</fullName>
    </submittedName>
</protein>
<dbReference type="OrthoDB" id="3071736at2759"/>
<dbReference type="PROSITE" id="PS00482">
    <property type="entry name" value="DIHYDROOROTASE_1"/>
    <property type="match status" value="1"/>
</dbReference>
<reference evidence="2" key="1">
    <citation type="submission" date="2020-11" db="EMBL/GenBank/DDBJ databases">
        <authorList>
            <consortium name="DOE Joint Genome Institute"/>
            <person name="Ahrendt S."/>
            <person name="Riley R."/>
            <person name="Andreopoulos W."/>
            <person name="Labutti K."/>
            <person name="Pangilinan J."/>
            <person name="Ruiz-Duenas F.J."/>
            <person name="Barrasa J.M."/>
            <person name="Sanchez-Garcia M."/>
            <person name="Camarero S."/>
            <person name="Miyauchi S."/>
            <person name="Serrano A."/>
            <person name="Linde D."/>
            <person name="Babiker R."/>
            <person name="Drula E."/>
            <person name="Ayuso-Fernandez I."/>
            <person name="Pacheco R."/>
            <person name="Padilla G."/>
            <person name="Ferreira P."/>
            <person name="Barriuso J."/>
            <person name="Kellner H."/>
            <person name="Castanera R."/>
            <person name="Alfaro M."/>
            <person name="Ramirez L."/>
            <person name="Pisabarro A.G."/>
            <person name="Kuo A."/>
            <person name="Tritt A."/>
            <person name="Lipzen A."/>
            <person name="He G."/>
            <person name="Yan M."/>
            <person name="Ng V."/>
            <person name="Cullen D."/>
            <person name="Martin F."/>
            <person name="Rosso M.-N."/>
            <person name="Henrissat B."/>
            <person name="Hibbett D."/>
            <person name="Martinez A.T."/>
            <person name="Grigoriev I.V."/>
        </authorList>
    </citation>
    <scope>NUCLEOTIDE SEQUENCE</scope>
    <source>
        <strain evidence="2">AH 40177</strain>
    </source>
</reference>
<feature type="region of interest" description="Disordered" evidence="1">
    <location>
        <begin position="158"/>
        <end position="215"/>
    </location>
</feature>
<feature type="compositionally biased region" description="Polar residues" evidence="1">
    <location>
        <begin position="158"/>
        <end position="177"/>
    </location>
</feature>
<feature type="compositionally biased region" description="Polar residues" evidence="1">
    <location>
        <begin position="295"/>
        <end position="309"/>
    </location>
</feature>